<dbReference type="InterPro" id="IPR012349">
    <property type="entry name" value="Split_barrel_FMN-bd"/>
</dbReference>
<organism evidence="12 13">
    <name type="scientific">Reticulomyxa filosa</name>
    <dbReference type="NCBI Taxonomy" id="46433"/>
    <lineage>
        <taxon>Eukaryota</taxon>
        <taxon>Sar</taxon>
        <taxon>Rhizaria</taxon>
        <taxon>Retaria</taxon>
        <taxon>Foraminifera</taxon>
        <taxon>Monothalamids</taxon>
        <taxon>Reticulomyxidae</taxon>
        <taxon>Reticulomyxa</taxon>
    </lineage>
</organism>
<dbReference type="NCBIfam" id="NF004231">
    <property type="entry name" value="PRK05679.1"/>
    <property type="match status" value="1"/>
</dbReference>
<evidence type="ECO:0000256" key="1">
    <source>
        <dbReference type="ARBA" id="ARBA00001917"/>
    </source>
</evidence>
<feature type="domain" description="Pyridoxamine 5'-phosphate oxidase N-terminal" evidence="10">
    <location>
        <begin position="100"/>
        <end position="237"/>
    </location>
</feature>
<evidence type="ECO:0000256" key="7">
    <source>
        <dbReference type="ARBA" id="ARBA00023002"/>
    </source>
</evidence>
<dbReference type="GO" id="GO:0008615">
    <property type="term" value="P:pyridoxine biosynthetic process"/>
    <property type="evidence" value="ECO:0007669"/>
    <property type="project" value="InterPro"/>
</dbReference>
<feature type="region of interest" description="Disordered" evidence="9">
    <location>
        <begin position="32"/>
        <end position="57"/>
    </location>
</feature>
<feature type="coiled-coil region" evidence="8">
    <location>
        <begin position="216"/>
        <end position="243"/>
    </location>
</feature>
<evidence type="ECO:0000256" key="6">
    <source>
        <dbReference type="ARBA" id="ARBA00022643"/>
    </source>
</evidence>
<name>X6MRI3_RETFI</name>
<accession>X6MRI3</accession>
<keyword evidence="5" id="KW-0285">Flavoprotein</keyword>
<reference evidence="12 13" key="1">
    <citation type="journal article" date="2013" name="Curr. Biol.">
        <title>The Genome of the Foraminiferan Reticulomyxa filosa.</title>
        <authorList>
            <person name="Glockner G."/>
            <person name="Hulsmann N."/>
            <person name="Schleicher M."/>
            <person name="Noegel A.A."/>
            <person name="Eichinger L."/>
            <person name="Gallinger C."/>
            <person name="Pawlowski J."/>
            <person name="Sierra R."/>
            <person name="Euteneuer U."/>
            <person name="Pillet L."/>
            <person name="Moustafa A."/>
            <person name="Platzer M."/>
            <person name="Groth M."/>
            <person name="Szafranski K."/>
            <person name="Schliwa M."/>
        </authorList>
    </citation>
    <scope>NUCLEOTIDE SEQUENCE [LARGE SCALE GENOMIC DNA]</scope>
</reference>
<keyword evidence="13" id="KW-1185">Reference proteome</keyword>
<dbReference type="Proteomes" id="UP000023152">
    <property type="component" value="Unassembled WGS sequence"/>
</dbReference>
<keyword evidence="8" id="KW-0175">Coiled coil</keyword>
<dbReference type="GO" id="GO:0004733">
    <property type="term" value="F:pyridoxamine phosphate oxidase activity"/>
    <property type="evidence" value="ECO:0007669"/>
    <property type="project" value="UniProtKB-EC"/>
</dbReference>
<comment type="pathway">
    <text evidence="3">Cofactor metabolism; pyridoxal 5'-phosphate salvage; pyridoxal 5'-phosphate from pyridoxine 5'-phosphate: step 1/1.</text>
</comment>
<evidence type="ECO:0000313" key="12">
    <source>
        <dbReference type="EMBL" id="ETO15715.1"/>
    </source>
</evidence>
<evidence type="ECO:0000256" key="8">
    <source>
        <dbReference type="SAM" id="Coils"/>
    </source>
</evidence>
<dbReference type="Pfam" id="PF01243">
    <property type="entry name" value="PNPOx_N"/>
    <property type="match status" value="1"/>
</dbReference>
<dbReference type="AlphaFoldDB" id="X6MRI3"/>
<dbReference type="Gene3D" id="2.30.110.10">
    <property type="entry name" value="Electron Transport, Fmn-binding Protein, Chain A"/>
    <property type="match status" value="1"/>
</dbReference>
<sequence>MTFRLEKLLEQLSKKEENEVLRNDVYLSMKNDLVKNPPAGKKKALQSKKKEVKEPSQDLEDRLLRNIKNIESTVAELSQVSTNQIMSWFQEWFSIAQQHPWIGEPNAMCISTISTKNLSSGDDKSAKSLLFPDSRFVLLKGRDNSKGVFTFFTNYESNKGKQLTAYPQCSLLFYWEPLHAAVRVQGVVEKTSDQVSDEYWNSRPYQSQLCSAVSEQSRTVENRGQLEKKLEQLNTKCEQDQKVPRPKHWGGFYVTALQIEFWKSGPYRFHHRVVFTRQNHTQTDKESWQAALLQP</sequence>
<evidence type="ECO:0000256" key="2">
    <source>
        <dbReference type="ARBA" id="ARBA00004738"/>
    </source>
</evidence>
<dbReference type="SUPFAM" id="SSF50475">
    <property type="entry name" value="FMN-binding split barrel"/>
    <property type="match status" value="1"/>
</dbReference>
<comment type="pathway">
    <text evidence="2">Cofactor metabolism; pyridoxal 5'-phosphate salvage; pyridoxal 5'-phosphate from pyridoxamine 5'-phosphate: step 1/1.</text>
</comment>
<gene>
    <name evidence="12" type="ORF">RFI_21649</name>
</gene>
<comment type="cofactor">
    <cofactor evidence="1">
        <name>FMN</name>
        <dbReference type="ChEBI" id="CHEBI:58210"/>
    </cofactor>
</comment>
<feature type="domain" description="Pyridoxine 5'-phosphate oxidase dimerisation C-terminal" evidence="11">
    <location>
        <begin position="249"/>
        <end position="295"/>
    </location>
</feature>
<dbReference type="EC" id="1.4.3.5" evidence="4"/>
<evidence type="ECO:0000256" key="3">
    <source>
        <dbReference type="ARBA" id="ARBA00005037"/>
    </source>
</evidence>
<dbReference type="InterPro" id="IPR000659">
    <property type="entry name" value="Pyridox_Oxase"/>
</dbReference>
<protein>
    <recommendedName>
        <fullName evidence="4">pyridoxal 5'-phosphate synthase</fullName>
        <ecNumber evidence="4">1.4.3.5</ecNumber>
    </recommendedName>
</protein>
<evidence type="ECO:0000256" key="9">
    <source>
        <dbReference type="SAM" id="MobiDB-lite"/>
    </source>
</evidence>
<evidence type="ECO:0000313" key="13">
    <source>
        <dbReference type="Proteomes" id="UP000023152"/>
    </source>
</evidence>
<evidence type="ECO:0000259" key="11">
    <source>
        <dbReference type="Pfam" id="PF10590"/>
    </source>
</evidence>
<evidence type="ECO:0000256" key="5">
    <source>
        <dbReference type="ARBA" id="ARBA00022630"/>
    </source>
</evidence>
<dbReference type="NCBIfam" id="TIGR00558">
    <property type="entry name" value="pdxH"/>
    <property type="match status" value="1"/>
</dbReference>
<dbReference type="EMBL" id="ASPP01018863">
    <property type="protein sequence ID" value="ETO15715.1"/>
    <property type="molecule type" value="Genomic_DNA"/>
</dbReference>
<keyword evidence="6" id="KW-0288">FMN</keyword>
<keyword evidence="7" id="KW-0560">Oxidoreductase</keyword>
<comment type="caution">
    <text evidence="12">The sequence shown here is derived from an EMBL/GenBank/DDBJ whole genome shotgun (WGS) entry which is preliminary data.</text>
</comment>
<dbReference type="PANTHER" id="PTHR10851">
    <property type="entry name" value="PYRIDOXINE-5-PHOSPHATE OXIDASE"/>
    <property type="match status" value="1"/>
</dbReference>
<dbReference type="GO" id="GO:0010181">
    <property type="term" value="F:FMN binding"/>
    <property type="evidence" value="ECO:0007669"/>
    <property type="project" value="InterPro"/>
</dbReference>
<dbReference type="Pfam" id="PF10590">
    <property type="entry name" value="PNP_phzG_C"/>
    <property type="match status" value="1"/>
</dbReference>
<evidence type="ECO:0000259" key="10">
    <source>
        <dbReference type="Pfam" id="PF01243"/>
    </source>
</evidence>
<proteinExistence type="predicted"/>
<dbReference type="InterPro" id="IPR011576">
    <property type="entry name" value="Pyridox_Oxase_N"/>
</dbReference>
<evidence type="ECO:0000256" key="4">
    <source>
        <dbReference type="ARBA" id="ARBA00012801"/>
    </source>
</evidence>
<dbReference type="PANTHER" id="PTHR10851:SF0">
    <property type="entry name" value="PYRIDOXINE-5'-PHOSPHATE OXIDASE"/>
    <property type="match status" value="1"/>
</dbReference>
<dbReference type="InterPro" id="IPR019576">
    <property type="entry name" value="Pyridoxamine_oxidase_dimer_C"/>
</dbReference>
<dbReference type="UniPathway" id="UPA01068">
    <property type="reaction ID" value="UER00304"/>
</dbReference>
<feature type="compositionally biased region" description="Basic and acidic residues" evidence="9">
    <location>
        <begin position="48"/>
        <end position="57"/>
    </location>
</feature>
<dbReference type="OrthoDB" id="303614at2759"/>